<accession>A0A9E7CTN4</accession>
<protein>
    <submittedName>
        <fullName evidence="1">Na(+)-translocating NADH-quinone reductase subunit F</fullName>
    </submittedName>
</protein>
<dbReference type="EMBL" id="CP094358">
    <property type="protein sequence ID" value="UOB18356.1"/>
    <property type="molecule type" value="Genomic_DNA"/>
</dbReference>
<dbReference type="Proteomes" id="UP000831290">
    <property type="component" value="Chromosome"/>
</dbReference>
<dbReference type="RefSeq" id="WP_255844521.1">
    <property type="nucleotide sequence ID" value="NZ_CP094358.1"/>
</dbReference>
<keyword evidence="2" id="KW-1185">Reference proteome</keyword>
<name>A0A9E7CTN4_9FLAO</name>
<sequence>MNVLSEQELHYLAMNIVGKDLETKGFEFLSVNSKPKKNPQFVCLKDKKIHFIIVRAVKYPEDPNLYDKNLVEKVKDHANKFNAITYYAGVALANADDYNKPIIKNQKYIVDYHGIIKV</sequence>
<organism evidence="1 2">
    <name type="scientific">Abyssalbus ytuae</name>
    <dbReference type="NCBI Taxonomy" id="2926907"/>
    <lineage>
        <taxon>Bacteria</taxon>
        <taxon>Pseudomonadati</taxon>
        <taxon>Bacteroidota</taxon>
        <taxon>Flavobacteriia</taxon>
        <taxon>Flavobacteriales</taxon>
        <taxon>Flavobacteriaceae</taxon>
        <taxon>Abyssalbus</taxon>
    </lineage>
</organism>
<evidence type="ECO:0000313" key="1">
    <source>
        <dbReference type="EMBL" id="UOB18356.1"/>
    </source>
</evidence>
<evidence type="ECO:0000313" key="2">
    <source>
        <dbReference type="Proteomes" id="UP000831290"/>
    </source>
</evidence>
<reference evidence="1" key="1">
    <citation type="submission" date="2022-03" db="EMBL/GenBank/DDBJ databases">
        <title>Description of Abyssus ytuae gen. nov., sp. nov., a novel member of the family Flavobacteriaceae isolated from the sediment of Mariana Trench.</title>
        <authorList>
            <person name="Zhang J."/>
            <person name="Xu X."/>
        </authorList>
    </citation>
    <scope>NUCLEOTIDE SEQUENCE</scope>
    <source>
        <strain evidence="1">MT3330</strain>
    </source>
</reference>
<dbReference type="AlphaFoldDB" id="A0A9E7CTN4"/>
<dbReference type="KEGG" id="fbm:MQE35_03480"/>
<proteinExistence type="predicted"/>
<gene>
    <name evidence="1" type="ORF">MQE35_03480</name>
</gene>